<reference evidence="2" key="1">
    <citation type="journal article" date="2023" name="DNA Res.">
        <title>Chromosome-level genome assembly of Phrynocephalus forsythii using third-generation DNA sequencing and Hi-C analysis.</title>
        <authorList>
            <person name="Qi Y."/>
            <person name="Zhao W."/>
            <person name="Zhao Y."/>
            <person name="Niu C."/>
            <person name="Cao S."/>
            <person name="Zhang Y."/>
        </authorList>
    </citation>
    <scope>NUCLEOTIDE SEQUENCE</scope>
    <source>
        <tissue evidence="2">Muscle</tissue>
    </source>
</reference>
<keyword evidence="3" id="KW-1185">Reference proteome</keyword>
<dbReference type="AlphaFoldDB" id="A0A9Q0X7A4"/>
<evidence type="ECO:0000313" key="2">
    <source>
        <dbReference type="EMBL" id="KAJ7303189.1"/>
    </source>
</evidence>
<feature type="region of interest" description="Disordered" evidence="1">
    <location>
        <begin position="60"/>
        <end position="81"/>
    </location>
</feature>
<evidence type="ECO:0000313" key="3">
    <source>
        <dbReference type="Proteomes" id="UP001142489"/>
    </source>
</evidence>
<name>A0A9Q0X7A4_9SAUR</name>
<accession>A0A9Q0X7A4</accession>
<dbReference type="Proteomes" id="UP001142489">
    <property type="component" value="Unassembled WGS sequence"/>
</dbReference>
<evidence type="ECO:0000256" key="1">
    <source>
        <dbReference type="SAM" id="MobiDB-lite"/>
    </source>
</evidence>
<proteinExistence type="predicted"/>
<dbReference type="EMBL" id="JAPFRF010000024">
    <property type="protein sequence ID" value="KAJ7303189.1"/>
    <property type="molecule type" value="Genomic_DNA"/>
</dbReference>
<feature type="non-terminal residue" evidence="2">
    <location>
        <position position="1"/>
    </location>
</feature>
<comment type="caution">
    <text evidence="2">The sequence shown here is derived from an EMBL/GenBank/DDBJ whole genome shotgun (WGS) entry which is preliminary data.</text>
</comment>
<protein>
    <submittedName>
        <fullName evidence="2">Uncharacterized protein</fullName>
    </submittedName>
</protein>
<sequence length="81" mass="8743">MGKMLASVMQPRLPLLDGGVERINLQTPQVREESSESDESDNLVTSYSFGDVKCSGMATEAVPGSSPLSAVQKRMVVHHPQ</sequence>
<gene>
    <name evidence="2" type="ORF">JRQ81_012123</name>
</gene>
<organism evidence="2 3">
    <name type="scientific">Phrynocephalus forsythii</name>
    <dbReference type="NCBI Taxonomy" id="171643"/>
    <lineage>
        <taxon>Eukaryota</taxon>
        <taxon>Metazoa</taxon>
        <taxon>Chordata</taxon>
        <taxon>Craniata</taxon>
        <taxon>Vertebrata</taxon>
        <taxon>Euteleostomi</taxon>
        <taxon>Lepidosauria</taxon>
        <taxon>Squamata</taxon>
        <taxon>Bifurcata</taxon>
        <taxon>Unidentata</taxon>
        <taxon>Episquamata</taxon>
        <taxon>Toxicofera</taxon>
        <taxon>Iguania</taxon>
        <taxon>Acrodonta</taxon>
        <taxon>Agamidae</taxon>
        <taxon>Agaminae</taxon>
        <taxon>Phrynocephalus</taxon>
    </lineage>
</organism>